<evidence type="ECO:0000313" key="2">
    <source>
        <dbReference type="EMBL" id="GII49615.1"/>
    </source>
</evidence>
<dbReference type="AlphaFoldDB" id="A0A8J3URW3"/>
<evidence type="ECO:0000256" key="1">
    <source>
        <dbReference type="SAM" id="MobiDB-lite"/>
    </source>
</evidence>
<organism evidence="2 3">
    <name type="scientific">Planotetraspora silvatica</name>
    <dbReference type="NCBI Taxonomy" id="234614"/>
    <lineage>
        <taxon>Bacteria</taxon>
        <taxon>Bacillati</taxon>
        <taxon>Actinomycetota</taxon>
        <taxon>Actinomycetes</taxon>
        <taxon>Streptosporangiales</taxon>
        <taxon>Streptosporangiaceae</taxon>
        <taxon>Planotetraspora</taxon>
    </lineage>
</organism>
<sequence>MKSLIENRFGLLALVLVALGALYGVAYASRPAPVVHTPPKPVRALMESLTTVCPSPGGSRVSVVTPPGAQGQGSATVGEIKEAPAPGEGAPPQDPPGKDAPQKGAPQKGVPQKGAKKGAADKAEKPPTALEQPGVLWQQDMKAGTAPLAVAGTGSMAAGLEAAQTARLDAGSQRGLASTRCVEPGADAWFVGPGPAAAAMTLYLTNADSAPANVEVMIYAGEGPVLSDRGSGMVLQPGEHRTVKLSDLAPSPLVMAVEVSTSGGRVAAAIKAVLGKDKGVDWLPVAAPPSTQVVVPGIPGMAGLRELYVTAPGEQDTVVQVKAVLKDGSYALKNKETVDVLAGSTSTFDLSTGIGGQPAAIVLTSDVPIIAGMKITGTGLSQDVAFTAGASPIDLGSVVADNRVTRKQESRLVLSAPSAEATLKVQLVPKRGAVPEPVEVKVPAARTKEIKLAAPPGGESGFSVVIQPQPGSGPVYGGRVLIEDTPSGQLITVQPLAPATIWALVPPTADSPSAVLP</sequence>
<proteinExistence type="predicted"/>
<dbReference type="RefSeq" id="WP_203979164.1">
    <property type="nucleotide sequence ID" value="NZ_BAAAKY010000010.1"/>
</dbReference>
<evidence type="ECO:0000313" key="3">
    <source>
        <dbReference type="Proteomes" id="UP000644610"/>
    </source>
</evidence>
<dbReference type="Proteomes" id="UP000644610">
    <property type="component" value="Unassembled WGS sequence"/>
</dbReference>
<dbReference type="InterPro" id="IPR043777">
    <property type="entry name" value="DUF5719"/>
</dbReference>
<reference evidence="2" key="1">
    <citation type="submission" date="2021-01" db="EMBL/GenBank/DDBJ databases">
        <title>Whole genome shotgun sequence of Planotetraspora silvatica NBRC 100141.</title>
        <authorList>
            <person name="Komaki H."/>
            <person name="Tamura T."/>
        </authorList>
    </citation>
    <scope>NUCLEOTIDE SEQUENCE</scope>
    <source>
        <strain evidence="2">NBRC 100141</strain>
    </source>
</reference>
<comment type="caution">
    <text evidence="2">The sequence shown here is derived from an EMBL/GenBank/DDBJ whole genome shotgun (WGS) entry which is preliminary data.</text>
</comment>
<accession>A0A8J3URW3</accession>
<dbReference type="EMBL" id="BOOQ01000044">
    <property type="protein sequence ID" value="GII49615.1"/>
    <property type="molecule type" value="Genomic_DNA"/>
</dbReference>
<evidence type="ECO:0008006" key="4">
    <source>
        <dbReference type="Google" id="ProtNLM"/>
    </source>
</evidence>
<feature type="region of interest" description="Disordered" evidence="1">
    <location>
        <begin position="55"/>
        <end position="136"/>
    </location>
</feature>
<name>A0A8J3URW3_9ACTN</name>
<protein>
    <recommendedName>
        <fullName evidence="4">Secreted protein</fullName>
    </recommendedName>
</protein>
<keyword evidence="3" id="KW-1185">Reference proteome</keyword>
<gene>
    <name evidence="2" type="ORF">Psi02_60390</name>
</gene>
<dbReference type="Pfam" id="PF18986">
    <property type="entry name" value="DUF5719"/>
    <property type="match status" value="1"/>
</dbReference>